<dbReference type="STRING" id="280332.CQ12_15200"/>
<dbReference type="OrthoDB" id="8196049at2"/>
<comment type="similarity">
    <text evidence="1">Belongs to the UPF0065 (bug) family.</text>
</comment>
<feature type="signal peptide" evidence="2">
    <location>
        <begin position="1"/>
        <end position="31"/>
    </location>
</feature>
<organism evidence="3 4">
    <name type="scientific">Bradyrhizobium jicamae</name>
    <dbReference type="NCBI Taxonomy" id="280332"/>
    <lineage>
        <taxon>Bacteria</taxon>
        <taxon>Pseudomonadati</taxon>
        <taxon>Pseudomonadota</taxon>
        <taxon>Alphaproteobacteria</taxon>
        <taxon>Hyphomicrobiales</taxon>
        <taxon>Nitrobacteraceae</taxon>
        <taxon>Bradyrhizobium</taxon>
    </lineage>
</organism>
<evidence type="ECO:0000256" key="1">
    <source>
        <dbReference type="ARBA" id="ARBA00006987"/>
    </source>
</evidence>
<evidence type="ECO:0000256" key="2">
    <source>
        <dbReference type="SAM" id="SignalP"/>
    </source>
</evidence>
<name>A0A0R3L8H4_9BRAD</name>
<protein>
    <submittedName>
        <fullName evidence="3">ABC transporter substrate-binding protein</fullName>
    </submittedName>
</protein>
<keyword evidence="2" id="KW-0732">Signal</keyword>
<keyword evidence="4" id="KW-1185">Reference proteome</keyword>
<dbReference type="Gene3D" id="3.40.190.150">
    <property type="entry name" value="Bordetella uptake gene, domain 1"/>
    <property type="match status" value="1"/>
</dbReference>
<evidence type="ECO:0000313" key="4">
    <source>
        <dbReference type="Proteomes" id="UP000050863"/>
    </source>
</evidence>
<dbReference type="PANTHER" id="PTHR42928:SF5">
    <property type="entry name" value="BLR1237 PROTEIN"/>
    <property type="match status" value="1"/>
</dbReference>
<dbReference type="RefSeq" id="WP_057838260.1">
    <property type="nucleotide sequence ID" value="NZ_LLXZ01000160.1"/>
</dbReference>
<accession>A0A0R3L8H4</accession>
<feature type="chain" id="PRO_5006442795" evidence="2">
    <location>
        <begin position="32"/>
        <end position="330"/>
    </location>
</feature>
<sequence>MTEISKWRSLNRLLAMAALCATFCSGDGAWAQNYPSRGITIVVPFPAGGTSDTMARLVAQELNKSFGQPVVVENRAGANGNIGSTAVARATPDGYTLMLSGVGTHAINAGIYRKMPIDPVKDFTHISLIASGANAIAVNPGFPAKTLKGLIDLAKKDPGKYNYASSGIGSSGNMAMELFKQRAGIKIDHIPYKGGAPATTDVLGGQVPILVTNADAVLPYVQSGELRILAVTSRERNALYPDTPTIAELGYEGLNAISWTGISAPANLPKTLATILQQEIAKAVNGPLKGKLEALGLVPGGNTPEEFTEFVAAEVTKWSAVANSAGVIVE</sequence>
<proteinExistence type="inferred from homology"/>
<dbReference type="InterPro" id="IPR042100">
    <property type="entry name" value="Bug_dom1"/>
</dbReference>
<dbReference type="CDD" id="cd13578">
    <property type="entry name" value="PBP2_Bug27"/>
    <property type="match status" value="1"/>
</dbReference>
<dbReference type="AlphaFoldDB" id="A0A0R3L8H4"/>
<dbReference type="PANTHER" id="PTHR42928">
    <property type="entry name" value="TRICARBOXYLATE-BINDING PROTEIN"/>
    <property type="match status" value="1"/>
</dbReference>
<dbReference type="Pfam" id="PF03401">
    <property type="entry name" value="TctC"/>
    <property type="match status" value="1"/>
</dbReference>
<reference evidence="3 4" key="1">
    <citation type="submission" date="2014-03" db="EMBL/GenBank/DDBJ databases">
        <title>Bradyrhizobium valentinum sp. nov., isolated from effective nodules of Lupinus mariae-josephae, a lupine endemic of basic-lime soils in Eastern Spain.</title>
        <authorList>
            <person name="Duran D."/>
            <person name="Rey L."/>
            <person name="Navarro A."/>
            <person name="Busquets A."/>
            <person name="Imperial J."/>
            <person name="Ruiz-Argueso T."/>
        </authorList>
    </citation>
    <scope>NUCLEOTIDE SEQUENCE [LARGE SCALE GENOMIC DNA]</scope>
    <source>
        <strain evidence="3 4">PAC68</strain>
    </source>
</reference>
<evidence type="ECO:0000313" key="3">
    <source>
        <dbReference type="EMBL" id="KRR02013.1"/>
    </source>
</evidence>
<dbReference type="SUPFAM" id="SSF53850">
    <property type="entry name" value="Periplasmic binding protein-like II"/>
    <property type="match status" value="1"/>
</dbReference>
<gene>
    <name evidence="3" type="ORF">CQ12_15200</name>
</gene>
<dbReference type="Proteomes" id="UP000050863">
    <property type="component" value="Unassembled WGS sequence"/>
</dbReference>
<dbReference type="PIRSF" id="PIRSF017082">
    <property type="entry name" value="YflP"/>
    <property type="match status" value="1"/>
</dbReference>
<dbReference type="InterPro" id="IPR005064">
    <property type="entry name" value="BUG"/>
</dbReference>
<comment type="caution">
    <text evidence="3">The sequence shown here is derived from an EMBL/GenBank/DDBJ whole genome shotgun (WGS) entry which is preliminary data.</text>
</comment>
<dbReference type="EMBL" id="LLXZ01000160">
    <property type="protein sequence ID" value="KRR02013.1"/>
    <property type="molecule type" value="Genomic_DNA"/>
</dbReference>
<dbReference type="Gene3D" id="3.40.190.10">
    <property type="entry name" value="Periplasmic binding protein-like II"/>
    <property type="match status" value="1"/>
</dbReference>